<dbReference type="InterPro" id="IPR011545">
    <property type="entry name" value="DEAD/DEAH_box_helicase_dom"/>
</dbReference>
<gene>
    <name evidence="2" type="ORF">E5339_04185</name>
</gene>
<dbReference type="EMBL" id="SRYJ01000006">
    <property type="protein sequence ID" value="TGY72367.1"/>
    <property type="molecule type" value="Genomic_DNA"/>
</dbReference>
<comment type="caution">
    <text evidence="2">The sequence shown here is derived from an EMBL/GenBank/DDBJ whole genome shotgun (WGS) entry which is preliminary data.</text>
</comment>
<evidence type="ECO:0000313" key="2">
    <source>
        <dbReference type="EMBL" id="TGY72367.1"/>
    </source>
</evidence>
<dbReference type="SUPFAM" id="SSF52540">
    <property type="entry name" value="P-loop containing nucleoside triphosphate hydrolases"/>
    <property type="match status" value="1"/>
</dbReference>
<accession>A0A4S2FSY3</accession>
<reference evidence="2 3" key="1">
    <citation type="submission" date="2019-04" db="EMBL/GenBank/DDBJ databases">
        <title>Microbes associate with the intestines of laboratory mice.</title>
        <authorList>
            <person name="Navarre W."/>
            <person name="Wong E."/>
            <person name="Huang K."/>
            <person name="Tropini C."/>
            <person name="Ng K."/>
            <person name="Yu B."/>
        </authorList>
    </citation>
    <scope>NUCLEOTIDE SEQUENCE [LARGE SCALE GENOMIC DNA]</scope>
    <source>
        <strain evidence="2 3">NM22_B1</strain>
    </source>
</reference>
<feature type="domain" description="DEAD/DEAH-box helicase" evidence="1">
    <location>
        <begin position="118"/>
        <end position="250"/>
    </location>
</feature>
<keyword evidence="2" id="KW-0547">Nucleotide-binding</keyword>
<proteinExistence type="predicted"/>
<dbReference type="GO" id="GO:0003676">
    <property type="term" value="F:nucleic acid binding"/>
    <property type="evidence" value="ECO:0007669"/>
    <property type="project" value="InterPro"/>
</dbReference>
<dbReference type="Gene3D" id="3.40.50.300">
    <property type="entry name" value="P-loop containing nucleotide triphosphate hydrolases"/>
    <property type="match status" value="1"/>
</dbReference>
<dbReference type="GO" id="GO:0005524">
    <property type="term" value="F:ATP binding"/>
    <property type="evidence" value="ECO:0007669"/>
    <property type="project" value="InterPro"/>
</dbReference>
<dbReference type="Proteomes" id="UP000310760">
    <property type="component" value="Unassembled WGS sequence"/>
</dbReference>
<keyword evidence="2" id="KW-0347">Helicase</keyword>
<organism evidence="2 3">
    <name type="scientific">Phocaeicola sartorii</name>
    <dbReference type="NCBI Taxonomy" id="671267"/>
    <lineage>
        <taxon>Bacteria</taxon>
        <taxon>Pseudomonadati</taxon>
        <taxon>Bacteroidota</taxon>
        <taxon>Bacteroidia</taxon>
        <taxon>Bacteroidales</taxon>
        <taxon>Bacteroidaceae</taxon>
        <taxon>Phocaeicola</taxon>
    </lineage>
</organism>
<keyword evidence="2" id="KW-0067">ATP-binding</keyword>
<dbReference type="GO" id="GO:0004386">
    <property type="term" value="F:helicase activity"/>
    <property type="evidence" value="ECO:0007669"/>
    <property type="project" value="UniProtKB-KW"/>
</dbReference>
<dbReference type="Pfam" id="PF00270">
    <property type="entry name" value="DEAD"/>
    <property type="match status" value="1"/>
</dbReference>
<evidence type="ECO:0000313" key="3">
    <source>
        <dbReference type="Proteomes" id="UP000310760"/>
    </source>
</evidence>
<dbReference type="AlphaFoldDB" id="A0A4S2FSY3"/>
<protein>
    <submittedName>
        <fullName evidence="2">DEAD/DEAH box helicase</fullName>
    </submittedName>
</protein>
<dbReference type="InterPro" id="IPR027417">
    <property type="entry name" value="P-loop_NTPase"/>
</dbReference>
<keyword evidence="2" id="KW-0378">Hydrolase</keyword>
<sequence>MINFALATRKYTILKSGCECIFMEEPKNRPTEGELNSDNSISENAKTNVFSDINGATIIDSTKYLELCKDYFTEQEQPLNYIVLKDDTKLGHVLNRLPHGIIDKGITGIGATTLEILDNTRNSIIVVPTKALAYNKYKETNSKKGDVYCFYVGSGIGDIKKTPRFSDIQAYILNRGSQVCKFITVADSLGSLIKVLTELSINWSNEYFLLVDEIDTMQEDSAYRPKLENVMDWYFKFPIQNRAVVSATLNSFSNAEMLKEHKTVIQWEHNPQRNINLYYTDFVDDVAKNTINMLLHDTDDKILIAYNSIDGIANIIEQLPQNYKEDIGILCSERSDDKVKMYLDDNTNIISATGHLNKRIVFMTCAYFAGIDIMDKCHLITVSSRLQPFTYLSTNRMAQIAGRCRLGNLSETIIYDIAKPTAEATEEDCAEYQSNLLRKANLFVEALNSMKRLVKENTELSPLMNFLNYYMSYLSSTKVDKTSYPLRIIRINSISDDFTTAYFNIDALVQKYHLKKTLYSNKDVLREELSQNNDVAYEEVILLPWEHNSESITSIKDNNKILQKSQVEKLKTELLEWVNNGANPSEFNAIQNYTNKKLQLISKTFAHLCYSFPPEWLIDTLVANIEHGKKLRNTINSLVFYALPNGNKFKALLLQKFECSHIIVGMKYDEYRKTVRRWSPAEILQVMKSIFRDLYNSNRPYSPSILREMFEGIFITTKIKGRKIIRGFKTEEYPKLNSYLREDINELEYFILEPLE</sequence>
<evidence type="ECO:0000259" key="1">
    <source>
        <dbReference type="Pfam" id="PF00270"/>
    </source>
</evidence>
<name>A0A4S2FSY3_9BACT</name>